<feature type="non-terminal residue" evidence="1">
    <location>
        <position position="1"/>
    </location>
</feature>
<dbReference type="EMBL" id="MU796054">
    <property type="protein sequence ID" value="KAJ3804381.1"/>
    <property type="molecule type" value="Genomic_DNA"/>
</dbReference>
<sequence length="100" mass="11027">SYRQDTPQEPKVVAAAEVPGNRVADITVDLLLLGIPLTNPPYGIVSQLDLESASSHHCRQLAQPFVHKVKGNFMRGFTTREQAEADFCLARDLGLLQIIQ</sequence>
<evidence type="ECO:0000313" key="1">
    <source>
        <dbReference type="EMBL" id="KAJ3804381.1"/>
    </source>
</evidence>
<dbReference type="Proteomes" id="UP001163835">
    <property type="component" value="Unassembled WGS sequence"/>
</dbReference>
<gene>
    <name evidence="1" type="ORF">F5876DRAFT_70680</name>
</gene>
<evidence type="ECO:0000313" key="2">
    <source>
        <dbReference type="Proteomes" id="UP001163835"/>
    </source>
</evidence>
<comment type="caution">
    <text evidence="1">The sequence shown here is derived from an EMBL/GenBank/DDBJ whole genome shotgun (WGS) entry which is preliminary data.</text>
</comment>
<organism evidence="1 2">
    <name type="scientific">Lentinula aff. lateritia</name>
    <dbReference type="NCBI Taxonomy" id="2804960"/>
    <lineage>
        <taxon>Eukaryota</taxon>
        <taxon>Fungi</taxon>
        <taxon>Dikarya</taxon>
        <taxon>Basidiomycota</taxon>
        <taxon>Agaricomycotina</taxon>
        <taxon>Agaricomycetes</taxon>
        <taxon>Agaricomycetidae</taxon>
        <taxon>Agaricales</taxon>
        <taxon>Marasmiineae</taxon>
        <taxon>Omphalotaceae</taxon>
        <taxon>Lentinula</taxon>
    </lineage>
</organism>
<reference evidence="1" key="1">
    <citation type="submission" date="2022-09" db="EMBL/GenBank/DDBJ databases">
        <title>A Global Phylogenomic Analysis of the Shiitake Genus Lentinula.</title>
        <authorList>
            <consortium name="DOE Joint Genome Institute"/>
            <person name="Sierra-Patev S."/>
            <person name="Min B."/>
            <person name="Naranjo-Ortiz M."/>
            <person name="Looney B."/>
            <person name="Konkel Z."/>
            <person name="Slot J.C."/>
            <person name="Sakamoto Y."/>
            <person name="Steenwyk J.L."/>
            <person name="Rokas A."/>
            <person name="Carro J."/>
            <person name="Camarero S."/>
            <person name="Ferreira P."/>
            <person name="Molpeceres G."/>
            <person name="Ruiz-Duenas F.J."/>
            <person name="Serrano A."/>
            <person name="Henrissat B."/>
            <person name="Drula E."/>
            <person name="Hughes K.W."/>
            <person name="Mata J.L."/>
            <person name="Ishikawa N.K."/>
            <person name="Vargas-Isla R."/>
            <person name="Ushijima S."/>
            <person name="Smith C.A."/>
            <person name="Ahrendt S."/>
            <person name="Andreopoulos W."/>
            <person name="He G."/>
            <person name="Labutti K."/>
            <person name="Lipzen A."/>
            <person name="Ng V."/>
            <person name="Riley R."/>
            <person name="Sandor L."/>
            <person name="Barry K."/>
            <person name="Martinez A.T."/>
            <person name="Xiao Y."/>
            <person name="Gibbons J.G."/>
            <person name="Terashima K."/>
            <person name="Grigoriev I.V."/>
            <person name="Hibbett D.S."/>
        </authorList>
    </citation>
    <scope>NUCLEOTIDE SEQUENCE</scope>
    <source>
        <strain evidence="1">TMI1499</strain>
    </source>
</reference>
<accession>A0ACC1TIX6</accession>
<keyword evidence="2" id="KW-1185">Reference proteome</keyword>
<proteinExistence type="predicted"/>
<name>A0ACC1TIX6_9AGAR</name>
<protein>
    <submittedName>
        <fullName evidence="1">Uncharacterized protein</fullName>
    </submittedName>
</protein>